<feature type="non-terminal residue" evidence="1">
    <location>
        <position position="16"/>
    </location>
</feature>
<comment type="caution">
    <text evidence="1">The sequence shown here is derived from an EMBL/GenBank/DDBJ whole genome shotgun (WGS) entry which is preliminary data.</text>
</comment>
<organism evidence="1 2">
    <name type="scientific">Trifolium medium</name>
    <dbReference type="NCBI Taxonomy" id="97028"/>
    <lineage>
        <taxon>Eukaryota</taxon>
        <taxon>Viridiplantae</taxon>
        <taxon>Streptophyta</taxon>
        <taxon>Embryophyta</taxon>
        <taxon>Tracheophyta</taxon>
        <taxon>Spermatophyta</taxon>
        <taxon>Magnoliopsida</taxon>
        <taxon>eudicotyledons</taxon>
        <taxon>Gunneridae</taxon>
        <taxon>Pentapetalae</taxon>
        <taxon>rosids</taxon>
        <taxon>fabids</taxon>
        <taxon>Fabales</taxon>
        <taxon>Fabaceae</taxon>
        <taxon>Papilionoideae</taxon>
        <taxon>50 kb inversion clade</taxon>
        <taxon>NPAAA clade</taxon>
        <taxon>Hologalegina</taxon>
        <taxon>IRL clade</taxon>
        <taxon>Trifolieae</taxon>
        <taxon>Trifolium</taxon>
    </lineage>
</organism>
<evidence type="ECO:0000313" key="1">
    <source>
        <dbReference type="EMBL" id="MCI82912.1"/>
    </source>
</evidence>
<evidence type="ECO:0000313" key="2">
    <source>
        <dbReference type="Proteomes" id="UP000265520"/>
    </source>
</evidence>
<proteinExistence type="predicted"/>
<accession>A0A392V635</accession>
<name>A0A392V635_9FABA</name>
<sequence>MASTAVATADSPQHPI</sequence>
<reference evidence="1 2" key="1">
    <citation type="journal article" date="2018" name="Front. Plant Sci.">
        <title>Red Clover (Trifolium pratense) and Zigzag Clover (T. medium) - A Picture of Genomic Similarities and Differences.</title>
        <authorList>
            <person name="Dluhosova J."/>
            <person name="Istvanek J."/>
            <person name="Nedelnik J."/>
            <person name="Repkova J."/>
        </authorList>
    </citation>
    <scope>NUCLEOTIDE SEQUENCE [LARGE SCALE GENOMIC DNA]</scope>
    <source>
        <strain evidence="2">cv. 10/8</strain>
        <tissue evidence="1">Leaf</tissue>
    </source>
</reference>
<dbReference type="EMBL" id="LXQA011054411">
    <property type="protein sequence ID" value="MCI82912.1"/>
    <property type="molecule type" value="Genomic_DNA"/>
</dbReference>
<dbReference type="AlphaFoldDB" id="A0A392V635"/>
<dbReference type="Proteomes" id="UP000265520">
    <property type="component" value="Unassembled WGS sequence"/>
</dbReference>
<keyword evidence="2" id="KW-1185">Reference proteome</keyword>
<protein>
    <submittedName>
        <fullName evidence="1">Uncharacterized protein</fullName>
    </submittedName>
</protein>